<dbReference type="STRING" id="13370.A0A448YMB1"/>
<feature type="compositionally biased region" description="Basic and acidic residues" evidence="1">
    <location>
        <begin position="422"/>
        <end position="433"/>
    </location>
</feature>
<feature type="region of interest" description="Disordered" evidence="1">
    <location>
        <begin position="485"/>
        <end position="515"/>
    </location>
</feature>
<dbReference type="EMBL" id="CAACVR010000017">
    <property type="protein sequence ID" value="VEU22085.1"/>
    <property type="molecule type" value="Genomic_DNA"/>
</dbReference>
<feature type="domain" description="LDB19 N-terminal" evidence="2">
    <location>
        <begin position="167"/>
        <end position="349"/>
    </location>
</feature>
<sequence>MVPISKFFSGIAHAVKSNESTSYISSVTAHPGTSNCPVDDYHTLKCNKVNPNANIKITLVMESPPIMIYGPPDESSGALFNGTLVLEVLPRSQKETIELLEIRGNSPTPSPVPGETYPGDGSQDASTSIPSAPAPPPPSLSALKSAVSLSQLSEEQLNLDYVQMKEVRLYFIQVVTYGKPFLPNSADLEQCLQCRRQVTELACWDVLTKRTAFVKGSSHSYPFSYLIPGSFPPTTILSNCHTSITYELVCKAKFVNNKGKEDLINLSLPIMIRRSVLRGHDRNSLRVFPPTDVTATAAIPNVAYPRSTFPVEIRMDNIATKDRRWRMRKLNWRVEESVRIKTHHCNKHVAKYGLCVDFTKHKQKGRKLNKNSGGVNNPTYNYFYDAPLIRNRRTENRRSGSNRDGVADREGQGDGPSDQSEDSDHHEESEPSDHPVAAAQHPINPTDSAPDLSPFASNWSLNASDSHAPHYSSIGDALSSSITTETRQNMSLASPDEVVLPLNNSEPSLSSSKRRNPELYVEEIRTLSSGEMKSGWKSDFSNKGRIELVVEVSVMDLMSMGFNSANSNITTITSENCDSPLFDPSVYLETGANCSCDIEDRELGIYVSHNLIMEAVVAEELIQSSGGYGKPVTTGSSTSGTTRVMRTLVPEETLPQQRHLSNQIRQLREQEAAATPDVAGGTSERRGSSSSTNSHHDGGTGPDSMRGNREDAANHVSAIPTGVARVLRMQFKVVMTERSGLGVSWDDEVPPTYNAVGSFSPPTYQQATSNNNTPLLSSLVIPLDDDGLPDEANAVIVTEPEMPRLARIRQLPNAHLTTPMSQLDLGL</sequence>
<evidence type="ECO:0000313" key="3">
    <source>
        <dbReference type="EMBL" id="VEU22085.1"/>
    </source>
</evidence>
<name>A0A448YMB1_BRENA</name>
<dbReference type="InterPro" id="IPR024391">
    <property type="entry name" value="LDB19_N"/>
</dbReference>
<gene>
    <name evidence="3" type="ORF">BRENAR_LOCUS2817</name>
</gene>
<evidence type="ECO:0000259" key="2">
    <source>
        <dbReference type="Pfam" id="PF13002"/>
    </source>
</evidence>
<dbReference type="AlphaFoldDB" id="A0A448YMB1"/>
<accession>A0A448YMB1</accession>
<evidence type="ECO:0000313" key="4">
    <source>
        <dbReference type="Proteomes" id="UP000290900"/>
    </source>
</evidence>
<dbReference type="Proteomes" id="UP000290900">
    <property type="component" value="Unassembled WGS sequence"/>
</dbReference>
<protein>
    <submittedName>
        <fullName evidence="3">DEKNAAC103095</fullName>
    </submittedName>
</protein>
<dbReference type="InParanoid" id="A0A448YMB1"/>
<dbReference type="Pfam" id="PF13002">
    <property type="entry name" value="LDB19"/>
    <property type="match status" value="1"/>
</dbReference>
<feature type="region of interest" description="Disordered" evidence="1">
    <location>
        <begin position="101"/>
        <end position="140"/>
    </location>
</feature>
<dbReference type="OrthoDB" id="3832628at2759"/>
<dbReference type="FunCoup" id="A0A448YMB1">
    <property type="interactions" value="24"/>
</dbReference>
<evidence type="ECO:0000256" key="1">
    <source>
        <dbReference type="SAM" id="MobiDB-lite"/>
    </source>
</evidence>
<feature type="region of interest" description="Disordered" evidence="1">
    <location>
        <begin position="391"/>
        <end position="454"/>
    </location>
</feature>
<organism evidence="3 4">
    <name type="scientific">Brettanomyces naardenensis</name>
    <name type="common">Yeast</name>
    <dbReference type="NCBI Taxonomy" id="13370"/>
    <lineage>
        <taxon>Eukaryota</taxon>
        <taxon>Fungi</taxon>
        <taxon>Dikarya</taxon>
        <taxon>Ascomycota</taxon>
        <taxon>Saccharomycotina</taxon>
        <taxon>Pichiomycetes</taxon>
        <taxon>Pichiales</taxon>
        <taxon>Pichiaceae</taxon>
        <taxon>Brettanomyces</taxon>
    </lineage>
</organism>
<feature type="compositionally biased region" description="Low complexity" evidence="1">
    <location>
        <begin position="500"/>
        <end position="511"/>
    </location>
</feature>
<reference evidence="3 4" key="1">
    <citation type="submission" date="2018-12" db="EMBL/GenBank/DDBJ databases">
        <authorList>
            <person name="Tiukova I."/>
            <person name="Dainat J."/>
        </authorList>
    </citation>
    <scope>NUCLEOTIDE SEQUENCE [LARGE SCALE GENOMIC DNA]</scope>
</reference>
<keyword evidence="4" id="KW-1185">Reference proteome</keyword>
<feature type="region of interest" description="Disordered" evidence="1">
    <location>
        <begin position="668"/>
        <end position="709"/>
    </location>
</feature>
<proteinExistence type="predicted"/>